<comment type="caution">
    <text evidence="1">The sequence shown here is derived from an EMBL/GenBank/DDBJ whole genome shotgun (WGS) entry which is preliminary data.</text>
</comment>
<dbReference type="Pfam" id="PF22028">
    <property type="entry name" value="DUF6934"/>
    <property type="match status" value="1"/>
</dbReference>
<protein>
    <submittedName>
        <fullName evidence="1">Uncharacterized protein</fullName>
    </submittedName>
</protein>
<proteinExistence type="predicted"/>
<dbReference type="Proteomes" id="UP000309788">
    <property type="component" value="Unassembled WGS sequence"/>
</dbReference>
<gene>
    <name evidence="1" type="ORF">FEM55_19225</name>
</gene>
<organism evidence="1 2">
    <name type="scientific">Dyadobacter sediminis</name>
    <dbReference type="NCBI Taxonomy" id="1493691"/>
    <lineage>
        <taxon>Bacteria</taxon>
        <taxon>Pseudomonadati</taxon>
        <taxon>Bacteroidota</taxon>
        <taxon>Cytophagia</taxon>
        <taxon>Cytophagales</taxon>
        <taxon>Spirosomataceae</taxon>
        <taxon>Dyadobacter</taxon>
    </lineage>
</organism>
<dbReference type="EMBL" id="VCEI01000028">
    <property type="protein sequence ID" value="TLU90684.1"/>
    <property type="molecule type" value="Genomic_DNA"/>
</dbReference>
<accession>A0A5R9K9E9</accession>
<evidence type="ECO:0000313" key="1">
    <source>
        <dbReference type="EMBL" id="TLU90684.1"/>
    </source>
</evidence>
<dbReference type="OrthoDB" id="1343312at2"/>
<sequence>MHYEAYALNANKENTRFQFKSTGKRGIFEKVILITQINDYLFNLSLLDYDLITQEYSDKAITDNGDMPEVLATVFEAINIFLNEYSDKSVYFEGSTMARTRLYQIVINKTYDL</sequence>
<name>A0A5R9K9E9_9BACT</name>
<dbReference type="InterPro" id="IPR053865">
    <property type="entry name" value="DUF6934"/>
</dbReference>
<dbReference type="AlphaFoldDB" id="A0A5R9K9E9"/>
<evidence type="ECO:0000313" key="2">
    <source>
        <dbReference type="Proteomes" id="UP000309788"/>
    </source>
</evidence>
<keyword evidence="2" id="KW-1185">Reference proteome</keyword>
<dbReference type="RefSeq" id="WP_138283008.1">
    <property type="nucleotide sequence ID" value="NZ_BMGE01000005.1"/>
</dbReference>
<reference evidence="1 2" key="1">
    <citation type="submission" date="2019-05" db="EMBL/GenBank/DDBJ databases">
        <authorList>
            <person name="Qu J.-H."/>
        </authorList>
    </citation>
    <scope>NUCLEOTIDE SEQUENCE [LARGE SCALE GENOMIC DNA]</scope>
    <source>
        <strain evidence="1 2">Z12</strain>
    </source>
</reference>